<dbReference type="EMBL" id="JAUTXU010000009">
    <property type="protein sequence ID" value="KAK3723535.1"/>
    <property type="molecule type" value="Genomic_DNA"/>
</dbReference>
<sequence>MPLSLRSLCSLILVSTLATCTPLHRRQDSVEDIPEYSKQVRTAIYVIDNIRAGNASDSCAAVHLAEQLDLGGYDGKYGHGLLCEAAIGIEIFSDLERASNDMRTALEGLSSAQSGDNAPDRCQILNVDTLNEAGLDGAAIRSAICGAAVSASPTSSTTGSTATSSQSATALKPTATAVTSSSEASSSSTPESGMEQSSTPTFAANTSSESPSTSVVEPTSASSSTLSPTATSAPAITTPFASPASSTSQQPINVSVVTVTVYETVWVGQGPASAITSSSATPTTSDRTSD</sequence>
<gene>
    <name evidence="1" type="ORF">LTR37_001787</name>
</gene>
<organism evidence="1 2">
    <name type="scientific">Vermiconidia calcicola</name>
    <dbReference type="NCBI Taxonomy" id="1690605"/>
    <lineage>
        <taxon>Eukaryota</taxon>
        <taxon>Fungi</taxon>
        <taxon>Dikarya</taxon>
        <taxon>Ascomycota</taxon>
        <taxon>Pezizomycotina</taxon>
        <taxon>Dothideomycetes</taxon>
        <taxon>Dothideomycetidae</taxon>
        <taxon>Mycosphaerellales</taxon>
        <taxon>Extremaceae</taxon>
        <taxon>Vermiconidia</taxon>
    </lineage>
</organism>
<reference evidence="1" key="1">
    <citation type="submission" date="2023-07" db="EMBL/GenBank/DDBJ databases">
        <title>Black Yeasts Isolated from many extreme environments.</title>
        <authorList>
            <person name="Coleine C."/>
            <person name="Stajich J.E."/>
            <person name="Selbmann L."/>
        </authorList>
    </citation>
    <scope>NUCLEOTIDE SEQUENCE</scope>
    <source>
        <strain evidence="1">CCFEE 5714</strain>
    </source>
</reference>
<evidence type="ECO:0000313" key="2">
    <source>
        <dbReference type="Proteomes" id="UP001281147"/>
    </source>
</evidence>
<accession>A0ACC3NV47</accession>
<dbReference type="Proteomes" id="UP001281147">
    <property type="component" value="Unassembled WGS sequence"/>
</dbReference>
<keyword evidence="2" id="KW-1185">Reference proteome</keyword>
<evidence type="ECO:0000313" key="1">
    <source>
        <dbReference type="EMBL" id="KAK3723535.1"/>
    </source>
</evidence>
<comment type="caution">
    <text evidence="1">The sequence shown here is derived from an EMBL/GenBank/DDBJ whole genome shotgun (WGS) entry which is preliminary data.</text>
</comment>
<name>A0ACC3NV47_9PEZI</name>
<proteinExistence type="predicted"/>
<protein>
    <submittedName>
        <fullName evidence="1">Uncharacterized protein</fullName>
    </submittedName>
</protein>